<proteinExistence type="predicted"/>
<evidence type="ECO:0000313" key="2">
    <source>
        <dbReference type="Proteomes" id="UP000509478"/>
    </source>
</evidence>
<evidence type="ECO:0000313" key="1">
    <source>
        <dbReference type="EMBL" id="QLH06492.1"/>
    </source>
</evidence>
<dbReference type="Proteomes" id="UP000509478">
    <property type="component" value="Chromosome"/>
</dbReference>
<reference evidence="1 2" key="1">
    <citation type="submission" date="2018-02" db="EMBL/GenBank/DDBJ databases">
        <title>Complete genome of Nitrosopumilus ureaphilus PS0.</title>
        <authorList>
            <person name="Qin W."/>
            <person name="Zheng Y."/>
            <person name="Stahl D.A."/>
        </authorList>
    </citation>
    <scope>NUCLEOTIDE SEQUENCE [LARGE SCALE GENOMIC DNA]</scope>
    <source>
        <strain evidence="1 2">PS0</strain>
    </source>
</reference>
<gene>
    <name evidence="1" type="ORF">C5F50_04960</name>
</gene>
<protein>
    <submittedName>
        <fullName evidence="1">Uncharacterized protein</fullName>
    </submittedName>
</protein>
<dbReference type="EMBL" id="CP026995">
    <property type="protein sequence ID" value="QLH06492.1"/>
    <property type="molecule type" value="Genomic_DNA"/>
</dbReference>
<name>A0A7D5M4H0_9ARCH</name>
<accession>A0A7D5M4H0</accession>
<dbReference type="KEGG" id="nue:C5F50_04960"/>
<sequence>MTIIGIIVIFIGITMWAAYDDMPYCKDWCDQKELFRIGCDKLILDHLYKHSSLFDEEFDGTYLIEEIALPAEVSQESFEKCVNFIYEKRILMG</sequence>
<organism evidence="1 2">
    <name type="scientific">Nitrosopumilus ureiphilus</name>
    <dbReference type="NCBI Taxonomy" id="1470067"/>
    <lineage>
        <taxon>Archaea</taxon>
        <taxon>Nitrososphaerota</taxon>
        <taxon>Nitrososphaeria</taxon>
        <taxon>Nitrosopumilales</taxon>
        <taxon>Nitrosopumilaceae</taxon>
        <taxon>Nitrosopumilus</taxon>
    </lineage>
</organism>
<dbReference type="AlphaFoldDB" id="A0A7D5M4H0"/>
<keyword evidence="2" id="KW-1185">Reference proteome</keyword>